<keyword evidence="4" id="KW-0479">Metal-binding</keyword>
<keyword evidence="11" id="KW-0812">Transmembrane</keyword>
<evidence type="ECO:0000256" key="2">
    <source>
        <dbReference type="ARBA" id="ARBA00009638"/>
    </source>
</evidence>
<evidence type="ECO:0000256" key="7">
    <source>
        <dbReference type="ARBA" id="ARBA00023134"/>
    </source>
</evidence>
<evidence type="ECO:0000256" key="8">
    <source>
        <dbReference type="ARBA" id="ARBA00023210"/>
    </source>
</evidence>
<dbReference type="SUPFAM" id="SSF52540">
    <property type="entry name" value="P-loop containing nucleoside triphosphate hydrolases"/>
    <property type="match status" value="1"/>
</dbReference>
<reference evidence="13 14" key="1">
    <citation type="submission" date="2018-10" db="EMBL/GenBank/DDBJ databases">
        <title>Comparative functional genomics of the obligate endosymbiont Buchnera aphidicola.</title>
        <authorList>
            <person name="Chong R.A."/>
        </authorList>
    </citation>
    <scope>NUCLEOTIDE SEQUENCE [LARGE SCALE GENOMIC DNA]</scope>
    <source>
        <strain evidence="13 14">Ska</strain>
    </source>
</reference>
<comment type="similarity">
    <text evidence="2 10">Belongs to the TRAFAC class TrmE-Era-EngA-EngB-Septin-like GTPase superfamily. EngB GTPase family.</text>
</comment>
<gene>
    <name evidence="13" type="primary">ysxC</name>
    <name evidence="10" type="synonym">engB</name>
    <name evidence="13" type="ORF">D9V78_01440</name>
</gene>
<keyword evidence="9 10" id="KW-0131">Cell cycle</keyword>
<keyword evidence="11" id="KW-0472">Membrane</keyword>
<dbReference type="GO" id="GO:0046872">
    <property type="term" value="F:metal ion binding"/>
    <property type="evidence" value="ECO:0007669"/>
    <property type="project" value="UniProtKB-KW"/>
</dbReference>
<feature type="transmembrane region" description="Helical" evidence="11">
    <location>
        <begin position="173"/>
        <end position="196"/>
    </location>
</feature>
<evidence type="ECO:0000256" key="5">
    <source>
        <dbReference type="ARBA" id="ARBA00022741"/>
    </source>
</evidence>
<evidence type="ECO:0000256" key="9">
    <source>
        <dbReference type="ARBA" id="ARBA00023306"/>
    </source>
</evidence>
<keyword evidence="6" id="KW-0460">Magnesium</keyword>
<accession>A0A4D6Y9K3</accession>
<dbReference type="PANTHER" id="PTHR11649">
    <property type="entry name" value="MSS1/TRME-RELATED GTP-BINDING PROTEIN"/>
    <property type="match status" value="1"/>
</dbReference>
<dbReference type="AlphaFoldDB" id="A0A4D6Y9K3"/>
<keyword evidence="8 10" id="KW-0717">Septation</keyword>
<dbReference type="GO" id="GO:0000917">
    <property type="term" value="P:division septum assembly"/>
    <property type="evidence" value="ECO:0007669"/>
    <property type="project" value="UniProtKB-KW"/>
</dbReference>
<evidence type="ECO:0000313" key="13">
    <source>
        <dbReference type="EMBL" id="QCI26069.1"/>
    </source>
</evidence>
<dbReference type="OrthoDB" id="9804921at2"/>
<dbReference type="EMBL" id="CP032999">
    <property type="protein sequence ID" value="QCI26069.1"/>
    <property type="molecule type" value="Genomic_DNA"/>
</dbReference>
<comment type="cofactor">
    <cofactor evidence="1">
        <name>Mg(2+)</name>
        <dbReference type="ChEBI" id="CHEBI:18420"/>
    </cofactor>
</comment>
<dbReference type="PANTHER" id="PTHR11649:SF13">
    <property type="entry name" value="ENGB-TYPE G DOMAIN-CONTAINING PROTEIN"/>
    <property type="match status" value="1"/>
</dbReference>
<evidence type="ECO:0000256" key="3">
    <source>
        <dbReference type="ARBA" id="ARBA00022618"/>
    </source>
</evidence>
<evidence type="ECO:0000313" key="14">
    <source>
        <dbReference type="Proteomes" id="UP000298685"/>
    </source>
</evidence>
<protein>
    <recommendedName>
        <fullName evidence="10">Probable GTP-binding protein EngB</fullName>
    </recommendedName>
</protein>
<dbReference type="GO" id="GO:0005525">
    <property type="term" value="F:GTP binding"/>
    <property type="evidence" value="ECO:0007669"/>
    <property type="project" value="UniProtKB-UniRule"/>
</dbReference>
<dbReference type="NCBIfam" id="TIGR00231">
    <property type="entry name" value="small_GTP"/>
    <property type="match status" value="1"/>
</dbReference>
<keyword evidence="11" id="KW-1133">Transmembrane helix</keyword>
<evidence type="ECO:0000259" key="12">
    <source>
        <dbReference type="PROSITE" id="PS51706"/>
    </source>
</evidence>
<dbReference type="InterPro" id="IPR019987">
    <property type="entry name" value="GTP-bd_ribosome_bio_YsxC"/>
</dbReference>
<name>A0A4D6Y9K3_9GAMM</name>
<organism evidence="13 14">
    <name type="scientific">Buchnera aphidicola</name>
    <name type="common">Sarucallis kahawaluokalani</name>
    <dbReference type="NCBI Taxonomy" id="1241878"/>
    <lineage>
        <taxon>Bacteria</taxon>
        <taxon>Pseudomonadati</taxon>
        <taxon>Pseudomonadota</taxon>
        <taxon>Gammaproteobacteria</taxon>
        <taxon>Enterobacterales</taxon>
        <taxon>Erwiniaceae</taxon>
        <taxon>Buchnera</taxon>
    </lineage>
</organism>
<keyword evidence="5 10" id="KW-0547">Nucleotide-binding</keyword>
<dbReference type="NCBIfam" id="TIGR03598">
    <property type="entry name" value="GTPase_YsxC"/>
    <property type="match status" value="1"/>
</dbReference>
<dbReference type="RefSeq" id="WP_158350710.1">
    <property type="nucleotide sequence ID" value="NZ_CP032999.1"/>
</dbReference>
<sequence>MIINFHMTHFLTSSIYAKCMDVKDCGIEIALIGYSNSGKSTLINCLTRNKKLSRFSKYPGRTSLINFFSVNENLRIVDLPGYGYSKVHKNKQKNYSLVFNYIKYRSCLKGIFLLIDIRRLLRDTDIKFLRYCKQCINIVILLTKCDKMNVSCQNRQIKLLKKQLFYFSKNIKIILFSSVKCIGLINVLKIIDFWFYKYVIF</sequence>
<dbReference type="CDD" id="cd01876">
    <property type="entry name" value="YihA_EngB"/>
    <property type="match status" value="1"/>
</dbReference>
<dbReference type="InterPro" id="IPR005225">
    <property type="entry name" value="Small_GTP-bd"/>
</dbReference>
<keyword evidence="3 10" id="KW-0132">Cell division</keyword>
<evidence type="ECO:0000256" key="1">
    <source>
        <dbReference type="ARBA" id="ARBA00001946"/>
    </source>
</evidence>
<dbReference type="PRINTS" id="PR00326">
    <property type="entry name" value="GTP1OBG"/>
</dbReference>
<dbReference type="Proteomes" id="UP000298685">
    <property type="component" value="Chromosome"/>
</dbReference>
<dbReference type="Gene3D" id="3.40.50.300">
    <property type="entry name" value="P-loop containing nucleotide triphosphate hydrolases"/>
    <property type="match status" value="1"/>
</dbReference>
<keyword evidence="7 10" id="KW-0342">GTP-binding</keyword>
<dbReference type="InterPro" id="IPR027417">
    <property type="entry name" value="P-loop_NTPase"/>
</dbReference>
<evidence type="ECO:0000256" key="10">
    <source>
        <dbReference type="HAMAP-Rule" id="MF_00321"/>
    </source>
</evidence>
<dbReference type="Pfam" id="PF01926">
    <property type="entry name" value="MMR_HSR1"/>
    <property type="match status" value="1"/>
</dbReference>
<dbReference type="InterPro" id="IPR006073">
    <property type="entry name" value="GTP-bd"/>
</dbReference>
<evidence type="ECO:0000256" key="4">
    <source>
        <dbReference type="ARBA" id="ARBA00022723"/>
    </source>
</evidence>
<evidence type="ECO:0000256" key="11">
    <source>
        <dbReference type="SAM" id="Phobius"/>
    </source>
</evidence>
<comment type="function">
    <text evidence="10">Necessary for normal cell division and for the maintenance of normal septation.</text>
</comment>
<evidence type="ECO:0000256" key="6">
    <source>
        <dbReference type="ARBA" id="ARBA00022842"/>
    </source>
</evidence>
<dbReference type="PROSITE" id="PS51706">
    <property type="entry name" value="G_ENGB"/>
    <property type="match status" value="1"/>
</dbReference>
<dbReference type="GO" id="GO:0005829">
    <property type="term" value="C:cytosol"/>
    <property type="evidence" value="ECO:0007669"/>
    <property type="project" value="TreeGrafter"/>
</dbReference>
<dbReference type="InterPro" id="IPR030393">
    <property type="entry name" value="G_ENGB_dom"/>
</dbReference>
<dbReference type="HAMAP" id="MF_00321">
    <property type="entry name" value="GTPase_EngB"/>
    <property type="match status" value="1"/>
</dbReference>
<proteinExistence type="inferred from homology"/>
<feature type="domain" description="EngB-type G" evidence="12">
    <location>
        <begin position="25"/>
        <end position="197"/>
    </location>
</feature>